<dbReference type="PANTHER" id="PTHR24399">
    <property type="entry name" value="ZINC FINGER AND BTB DOMAIN-CONTAINING"/>
    <property type="match status" value="1"/>
</dbReference>
<evidence type="ECO:0000256" key="9">
    <source>
        <dbReference type="ARBA" id="ARBA00023163"/>
    </source>
</evidence>
<evidence type="ECO:0000256" key="7">
    <source>
        <dbReference type="ARBA" id="ARBA00023015"/>
    </source>
</evidence>
<dbReference type="PANTHER" id="PTHR24399:SF23">
    <property type="entry name" value="C2H2-TYPE DOMAIN-CONTAINING PROTEIN"/>
    <property type="match status" value="1"/>
</dbReference>
<evidence type="ECO:0000313" key="16">
    <source>
        <dbReference type="Proteomes" id="UP001458880"/>
    </source>
</evidence>
<evidence type="ECO:0000256" key="6">
    <source>
        <dbReference type="ARBA" id="ARBA00022833"/>
    </source>
</evidence>
<dbReference type="GO" id="GO:0000978">
    <property type="term" value="F:RNA polymerase II cis-regulatory region sequence-specific DNA binding"/>
    <property type="evidence" value="ECO:0007669"/>
    <property type="project" value="TreeGrafter"/>
</dbReference>
<dbReference type="PROSITE" id="PS00028">
    <property type="entry name" value="ZINC_FINGER_C2H2_1"/>
    <property type="match status" value="10"/>
</dbReference>
<dbReference type="InterPro" id="IPR036236">
    <property type="entry name" value="Znf_C2H2_sf"/>
</dbReference>
<dbReference type="AlphaFoldDB" id="A0AAW1JZ36"/>
<dbReference type="Gene3D" id="3.40.1800.20">
    <property type="match status" value="1"/>
</dbReference>
<keyword evidence="5 11" id="KW-0863">Zinc-finger</keyword>
<evidence type="ECO:0000256" key="11">
    <source>
        <dbReference type="PROSITE-ProRule" id="PRU00042"/>
    </source>
</evidence>
<keyword evidence="4" id="KW-0677">Repeat</keyword>
<evidence type="ECO:0000259" key="14">
    <source>
        <dbReference type="PROSITE" id="PS51915"/>
    </source>
</evidence>
<comment type="subcellular location">
    <subcellularLocation>
        <location evidence="2">Nucleus</location>
    </subcellularLocation>
</comment>
<keyword evidence="8" id="KW-0238">DNA-binding</keyword>
<gene>
    <name evidence="15" type="ORF">QE152_g25889</name>
</gene>
<dbReference type="GO" id="GO:0005654">
    <property type="term" value="C:nucleoplasm"/>
    <property type="evidence" value="ECO:0007669"/>
    <property type="project" value="TreeGrafter"/>
</dbReference>
<dbReference type="SMART" id="SM00355">
    <property type="entry name" value="ZnF_C2H2"/>
    <property type="match status" value="10"/>
</dbReference>
<dbReference type="InterPro" id="IPR013087">
    <property type="entry name" value="Znf_C2H2_type"/>
</dbReference>
<dbReference type="EMBL" id="JASPKY010000289">
    <property type="protein sequence ID" value="KAK9710724.1"/>
    <property type="molecule type" value="Genomic_DNA"/>
</dbReference>
<keyword evidence="3 12" id="KW-0479">Metal-binding</keyword>
<dbReference type="InterPro" id="IPR012934">
    <property type="entry name" value="Znf_AD"/>
</dbReference>
<dbReference type="FunFam" id="3.30.160.60:FF:000733">
    <property type="entry name" value="Zinc finger protein 236 variant"/>
    <property type="match status" value="1"/>
</dbReference>
<keyword evidence="6 12" id="KW-0862">Zinc</keyword>
<feature type="domain" description="C2H2-type" evidence="13">
    <location>
        <begin position="171"/>
        <end position="198"/>
    </location>
</feature>
<feature type="domain" description="C2H2-type" evidence="13">
    <location>
        <begin position="314"/>
        <end position="341"/>
    </location>
</feature>
<dbReference type="GO" id="GO:0003682">
    <property type="term" value="F:chromatin binding"/>
    <property type="evidence" value="ECO:0007669"/>
    <property type="project" value="UniProtKB-ARBA"/>
</dbReference>
<sequence>MESHQDVTQICRTCLTQAKFMHTIFEVKLSNVQNIRIIDFIRRLTSIKITKSNDLPSNICIHCINDLCKAFDFAQMCIENDTKLKTWINQTTVAGVNQTVDVPEQEKENFVVNDCKLVISEESSNEEEYIEEEQHQIALEEFECSICNKVFKNKNHLKTHNRIHSKTQHEYICSICGQQFNYSYLLKKHSYKHESNKPFPCTRCDKGCITAESLRRHMKTHDTNYIKKMHSCKVCAKEFRYPSFLAEHMKNHTGERPFLCSICGKGFRQSGALQYHVRSHTGSRPYECNVCSKSFSSPGVLKIHMRRHTDERPYVCDICGVAFRQSTDMRTHRRTHTGEKPALCTICGKRFSSSSQLNIHIRTHTGEKPFLCSSCSKSFATRDMLIKHERIHTGERPYACKVCFKAFNQRSTLKTHLNTHKASKTATHQISGQDSMEAGRESDVLVMTTPPVTILSADVE</sequence>
<dbReference type="Pfam" id="PF07776">
    <property type="entry name" value="zf-AD"/>
    <property type="match status" value="1"/>
</dbReference>
<comment type="function">
    <text evidence="1">May be involved in transcriptional regulation.</text>
</comment>
<feature type="domain" description="C2H2-type" evidence="13">
    <location>
        <begin position="230"/>
        <end position="257"/>
    </location>
</feature>
<evidence type="ECO:0000256" key="1">
    <source>
        <dbReference type="ARBA" id="ARBA00003767"/>
    </source>
</evidence>
<feature type="domain" description="C2H2-type" evidence="13">
    <location>
        <begin position="370"/>
        <end position="397"/>
    </location>
</feature>
<dbReference type="FunFam" id="3.30.160.60:FF:000145">
    <property type="entry name" value="Zinc finger protein 574"/>
    <property type="match status" value="1"/>
</dbReference>
<dbReference type="SUPFAM" id="SSF57667">
    <property type="entry name" value="beta-beta-alpha zinc fingers"/>
    <property type="match status" value="6"/>
</dbReference>
<dbReference type="FunFam" id="3.30.160.60:FF:000512">
    <property type="entry name" value="zinc finger protein 197 isoform X1"/>
    <property type="match status" value="1"/>
</dbReference>
<keyword evidence="16" id="KW-1185">Reference proteome</keyword>
<feature type="domain" description="C2H2-type" evidence="13">
    <location>
        <begin position="142"/>
        <end position="169"/>
    </location>
</feature>
<dbReference type="SUPFAM" id="SSF57716">
    <property type="entry name" value="Glucocorticoid receptor-like (DNA-binding domain)"/>
    <property type="match status" value="1"/>
</dbReference>
<feature type="domain" description="C2H2-type" evidence="13">
    <location>
        <begin position="258"/>
        <end position="285"/>
    </location>
</feature>
<dbReference type="GO" id="GO:0008270">
    <property type="term" value="F:zinc ion binding"/>
    <property type="evidence" value="ECO:0007669"/>
    <property type="project" value="UniProtKB-UniRule"/>
</dbReference>
<protein>
    <submittedName>
        <fullName evidence="15">Zinc-finger associated domain (Zf-AD)</fullName>
    </submittedName>
</protein>
<proteinExistence type="predicted"/>
<evidence type="ECO:0000256" key="4">
    <source>
        <dbReference type="ARBA" id="ARBA00022737"/>
    </source>
</evidence>
<feature type="domain" description="C2H2-type" evidence="13">
    <location>
        <begin position="286"/>
        <end position="313"/>
    </location>
</feature>
<evidence type="ECO:0000256" key="10">
    <source>
        <dbReference type="ARBA" id="ARBA00023242"/>
    </source>
</evidence>
<evidence type="ECO:0000256" key="2">
    <source>
        <dbReference type="ARBA" id="ARBA00004123"/>
    </source>
</evidence>
<keyword evidence="10" id="KW-0539">Nucleus</keyword>
<comment type="caution">
    <text evidence="15">The sequence shown here is derived from an EMBL/GenBank/DDBJ whole genome shotgun (WGS) entry which is preliminary data.</text>
</comment>
<feature type="domain" description="C2H2-type" evidence="13">
    <location>
        <begin position="342"/>
        <end position="369"/>
    </location>
</feature>
<dbReference type="Pfam" id="PF00096">
    <property type="entry name" value="zf-C2H2"/>
    <property type="match status" value="10"/>
</dbReference>
<evidence type="ECO:0000259" key="13">
    <source>
        <dbReference type="PROSITE" id="PS50157"/>
    </source>
</evidence>
<dbReference type="FunFam" id="3.30.160.60:FF:000690">
    <property type="entry name" value="Zinc finger protein 354C"/>
    <property type="match status" value="1"/>
</dbReference>
<feature type="domain" description="C2H2-type" evidence="13">
    <location>
        <begin position="199"/>
        <end position="221"/>
    </location>
</feature>
<dbReference type="GO" id="GO:0040029">
    <property type="term" value="P:epigenetic regulation of gene expression"/>
    <property type="evidence" value="ECO:0007669"/>
    <property type="project" value="UniProtKB-ARBA"/>
</dbReference>
<dbReference type="FunFam" id="3.30.160.60:FF:000446">
    <property type="entry name" value="Zinc finger protein"/>
    <property type="match status" value="1"/>
</dbReference>
<feature type="domain" description="ZAD" evidence="14">
    <location>
        <begin position="9"/>
        <end position="87"/>
    </location>
</feature>
<feature type="domain" description="C2H2-type" evidence="13">
    <location>
        <begin position="398"/>
        <end position="425"/>
    </location>
</feature>
<dbReference type="PROSITE" id="PS50157">
    <property type="entry name" value="ZINC_FINGER_C2H2_2"/>
    <property type="match status" value="10"/>
</dbReference>
<dbReference type="GO" id="GO:0001227">
    <property type="term" value="F:DNA-binding transcription repressor activity, RNA polymerase II-specific"/>
    <property type="evidence" value="ECO:0007669"/>
    <property type="project" value="TreeGrafter"/>
</dbReference>
<dbReference type="GO" id="GO:0000785">
    <property type="term" value="C:chromatin"/>
    <property type="evidence" value="ECO:0007669"/>
    <property type="project" value="UniProtKB-ARBA"/>
</dbReference>
<accession>A0AAW1JZ36</accession>
<feature type="binding site" evidence="12">
    <location>
        <position position="60"/>
    </location>
    <ligand>
        <name>Zn(2+)</name>
        <dbReference type="ChEBI" id="CHEBI:29105"/>
    </ligand>
</feature>
<keyword evidence="7" id="KW-0805">Transcription regulation</keyword>
<dbReference type="FunFam" id="3.30.160.60:FF:000097">
    <property type="entry name" value="Zinc finger protein"/>
    <property type="match status" value="1"/>
</dbReference>
<dbReference type="Proteomes" id="UP001458880">
    <property type="component" value="Unassembled WGS sequence"/>
</dbReference>
<evidence type="ECO:0000256" key="3">
    <source>
        <dbReference type="ARBA" id="ARBA00022723"/>
    </source>
</evidence>
<dbReference type="SMART" id="SM00868">
    <property type="entry name" value="zf-AD"/>
    <property type="match status" value="1"/>
</dbReference>
<evidence type="ECO:0000256" key="12">
    <source>
        <dbReference type="PROSITE-ProRule" id="PRU01263"/>
    </source>
</evidence>
<feature type="binding site" evidence="12">
    <location>
        <position position="63"/>
    </location>
    <ligand>
        <name>Zn(2+)</name>
        <dbReference type="ChEBI" id="CHEBI:29105"/>
    </ligand>
</feature>
<name>A0AAW1JZ36_POPJA</name>
<reference evidence="15 16" key="1">
    <citation type="journal article" date="2024" name="BMC Genomics">
        <title>De novo assembly and annotation of Popillia japonica's genome with initial clues to its potential as an invasive pest.</title>
        <authorList>
            <person name="Cucini C."/>
            <person name="Boschi S."/>
            <person name="Funari R."/>
            <person name="Cardaioli E."/>
            <person name="Iannotti N."/>
            <person name="Marturano G."/>
            <person name="Paoli F."/>
            <person name="Bruttini M."/>
            <person name="Carapelli A."/>
            <person name="Frati F."/>
            <person name="Nardi F."/>
        </authorList>
    </citation>
    <scope>NUCLEOTIDE SEQUENCE [LARGE SCALE GENOMIC DNA]</scope>
    <source>
        <strain evidence="15">DMR45628</strain>
    </source>
</reference>
<organism evidence="15 16">
    <name type="scientific">Popillia japonica</name>
    <name type="common">Japanese beetle</name>
    <dbReference type="NCBI Taxonomy" id="7064"/>
    <lineage>
        <taxon>Eukaryota</taxon>
        <taxon>Metazoa</taxon>
        <taxon>Ecdysozoa</taxon>
        <taxon>Arthropoda</taxon>
        <taxon>Hexapoda</taxon>
        <taxon>Insecta</taxon>
        <taxon>Pterygota</taxon>
        <taxon>Neoptera</taxon>
        <taxon>Endopterygota</taxon>
        <taxon>Coleoptera</taxon>
        <taxon>Polyphaga</taxon>
        <taxon>Scarabaeiformia</taxon>
        <taxon>Scarabaeidae</taxon>
        <taxon>Rutelinae</taxon>
        <taxon>Popillia</taxon>
    </lineage>
</organism>
<evidence type="ECO:0000313" key="15">
    <source>
        <dbReference type="EMBL" id="KAK9710724.1"/>
    </source>
</evidence>
<keyword evidence="9" id="KW-0804">Transcription</keyword>
<dbReference type="Gene3D" id="3.30.160.60">
    <property type="entry name" value="Classic Zinc Finger"/>
    <property type="match status" value="10"/>
</dbReference>
<feature type="binding site" evidence="12">
    <location>
        <position position="14"/>
    </location>
    <ligand>
        <name>Zn(2+)</name>
        <dbReference type="ChEBI" id="CHEBI:29105"/>
    </ligand>
</feature>
<evidence type="ECO:0000256" key="5">
    <source>
        <dbReference type="ARBA" id="ARBA00022771"/>
    </source>
</evidence>
<dbReference type="PROSITE" id="PS51915">
    <property type="entry name" value="ZAD"/>
    <property type="match status" value="1"/>
</dbReference>
<dbReference type="FunFam" id="3.30.160.60:FF:002343">
    <property type="entry name" value="Zinc finger protein 33A"/>
    <property type="match status" value="2"/>
</dbReference>
<feature type="binding site" evidence="12">
    <location>
        <position position="11"/>
    </location>
    <ligand>
        <name>Zn(2+)</name>
        <dbReference type="ChEBI" id="CHEBI:29105"/>
    </ligand>
</feature>
<evidence type="ECO:0000256" key="8">
    <source>
        <dbReference type="ARBA" id="ARBA00023125"/>
    </source>
</evidence>